<sequence length="308" mass="35566">MHLAGNLSDLLISLWHGMMECSHTDDKNLWDWAVLHDEDTWTVHGKGVENAGMFIPSSFDCKPRNIADKINTDYKTWEFHLYIFGLAPALLYTVLPEHYWINFCKLVRGIQIMSQHAINKQDLEHTYVLLCSWGREFELIYYQLRQDWLHFICLCVHQVLHLVTKTMHKGPPICYAQWTMECTIGNLGQEIRQPSKPYENLAEEGLRQSRVNALLAIMPELDDGIKGNPTGSVDLGEGYVLLCKRDKQPWLPTGEEARVIAGFMIGQGQLLQRFKQWACLRLPNGQVARSLWREKLKSSSQFTYDGQE</sequence>
<proteinExistence type="predicted"/>
<keyword evidence="2" id="KW-1185">Reference proteome</keyword>
<dbReference type="HOGENOM" id="CLU_047287_0_1_1"/>
<protein>
    <submittedName>
        <fullName evidence="1">Uncharacterized protein</fullName>
    </submittedName>
</protein>
<dbReference type="AlphaFoldDB" id="A0A0C3D777"/>
<dbReference type="OrthoDB" id="2669721at2759"/>
<reference evidence="1 2" key="1">
    <citation type="submission" date="2014-04" db="EMBL/GenBank/DDBJ databases">
        <authorList>
            <consortium name="DOE Joint Genome Institute"/>
            <person name="Kuo A."/>
            <person name="Kohler A."/>
            <person name="Nagy L.G."/>
            <person name="Floudas D."/>
            <person name="Copeland A."/>
            <person name="Barry K.W."/>
            <person name="Cichocki N."/>
            <person name="Veneault-Fourrey C."/>
            <person name="LaButti K."/>
            <person name="Lindquist E.A."/>
            <person name="Lipzen A."/>
            <person name="Lundell T."/>
            <person name="Morin E."/>
            <person name="Murat C."/>
            <person name="Sun H."/>
            <person name="Tunlid A."/>
            <person name="Henrissat B."/>
            <person name="Grigoriev I.V."/>
            <person name="Hibbett D.S."/>
            <person name="Martin F."/>
            <person name="Nordberg H.P."/>
            <person name="Cantor M.N."/>
            <person name="Hua S.X."/>
        </authorList>
    </citation>
    <scope>NUCLEOTIDE SEQUENCE [LARGE SCALE GENOMIC DNA]</scope>
    <source>
        <strain evidence="1 2">Foug A</strain>
    </source>
</reference>
<dbReference type="Proteomes" id="UP000053989">
    <property type="component" value="Unassembled WGS sequence"/>
</dbReference>
<accession>A0A0C3D777</accession>
<evidence type="ECO:0000313" key="1">
    <source>
        <dbReference type="EMBL" id="KIM52264.1"/>
    </source>
</evidence>
<dbReference type="EMBL" id="KN822217">
    <property type="protein sequence ID" value="KIM52264.1"/>
    <property type="molecule type" value="Genomic_DNA"/>
</dbReference>
<dbReference type="STRING" id="1036808.A0A0C3D777"/>
<name>A0A0C3D777_9AGAM</name>
<organism evidence="1 2">
    <name type="scientific">Scleroderma citrinum Foug A</name>
    <dbReference type="NCBI Taxonomy" id="1036808"/>
    <lineage>
        <taxon>Eukaryota</taxon>
        <taxon>Fungi</taxon>
        <taxon>Dikarya</taxon>
        <taxon>Basidiomycota</taxon>
        <taxon>Agaricomycotina</taxon>
        <taxon>Agaricomycetes</taxon>
        <taxon>Agaricomycetidae</taxon>
        <taxon>Boletales</taxon>
        <taxon>Sclerodermatineae</taxon>
        <taxon>Sclerodermataceae</taxon>
        <taxon>Scleroderma</taxon>
    </lineage>
</organism>
<gene>
    <name evidence="1" type="ORF">SCLCIDRAFT_32777</name>
</gene>
<reference evidence="2" key="2">
    <citation type="submission" date="2015-01" db="EMBL/GenBank/DDBJ databases">
        <title>Evolutionary Origins and Diversification of the Mycorrhizal Mutualists.</title>
        <authorList>
            <consortium name="DOE Joint Genome Institute"/>
            <consortium name="Mycorrhizal Genomics Consortium"/>
            <person name="Kohler A."/>
            <person name="Kuo A."/>
            <person name="Nagy L.G."/>
            <person name="Floudas D."/>
            <person name="Copeland A."/>
            <person name="Barry K.W."/>
            <person name="Cichocki N."/>
            <person name="Veneault-Fourrey C."/>
            <person name="LaButti K."/>
            <person name="Lindquist E.A."/>
            <person name="Lipzen A."/>
            <person name="Lundell T."/>
            <person name="Morin E."/>
            <person name="Murat C."/>
            <person name="Riley R."/>
            <person name="Ohm R."/>
            <person name="Sun H."/>
            <person name="Tunlid A."/>
            <person name="Henrissat B."/>
            <person name="Grigoriev I.V."/>
            <person name="Hibbett D.S."/>
            <person name="Martin F."/>
        </authorList>
    </citation>
    <scope>NUCLEOTIDE SEQUENCE [LARGE SCALE GENOMIC DNA]</scope>
    <source>
        <strain evidence="2">Foug A</strain>
    </source>
</reference>
<evidence type="ECO:0000313" key="2">
    <source>
        <dbReference type="Proteomes" id="UP000053989"/>
    </source>
</evidence>
<dbReference type="InParanoid" id="A0A0C3D777"/>